<evidence type="ECO:0000256" key="17">
    <source>
        <dbReference type="PROSITE-ProRule" id="PRU10141"/>
    </source>
</evidence>
<evidence type="ECO:0000256" key="20">
    <source>
        <dbReference type="SAM" id="SignalP"/>
    </source>
</evidence>
<dbReference type="PROSITE" id="PS50011">
    <property type="entry name" value="PROTEIN_KINASE_DOM"/>
    <property type="match status" value="1"/>
</dbReference>
<feature type="transmembrane region" description="Helical" evidence="19">
    <location>
        <begin position="306"/>
        <end position="330"/>
    </location>
</feature>
<comment type="subcellular location">
    <subcellularLocation>
        <location evidence="1">Cell membrane</location>
        <topology evidence="1">Single-pass type I membrane protein</topology>
    </subcellularLocation>
</comment>
<dbReference type="Pfam" id="PF00139">
    <property type="entry name" value="Lectin_legB"/>
    <property type="match status" value="1"/>
</dbReference>
<dbReference type="GO" id="GO:0030246">
    <property type="term" value="F:carbohydrate binding"/>
    <property type="evidence" value="ECO:0007669"/>
    <property type="project" value="UniProtKB-KW"/>
</dbReference>
<dbReference type="SUPFAM" id="SSF49899">
    <property type="entry name" value="Concanavalin A-like lectins/glucanases"/>
    <property type="match status" value="1"/>
</dbReference>
<dbReference type="Gene3D" id="2.60.120.200">
    <property type="match status" value="1"/>
</dbReference>
<dbReference type="InterPro" id="IPR019825">
    <property type="entry name" value="Lectin_legB_Mn/Ca_BS"/>
</dbReference>
<sequence>MASASSPTLFSLTFIICLYCFFVLCLHVPSSSSVSFSYNFSMYASTEDNPCGHDIVCYQDAEFVRSTSAIELTKNQQTGNITDNKGRIWYRHPVPLWSESTGEVTSFTTSFSFNITPIYSSQYPKCKNWISPSGDGMTFFLASWPESSDGVVLANATDGGDLNIFNPSNHFNATGDSRVVAVEFDTFFGYNTWDIHGQHIGIDVNSIVSVAYAITPGMNNLTSPFTKAALVRYNNSTKMLTADVQIGNTSYYVNANVDLKQSLPGTVAVGFSASTGACVEIHELLSWSFNSTLELQAKEDHQSTKLLVRVLVPVTSVVLLVCAGVGLLIWKRRRTRNARAYQQGTKSEESDEQNDGESELEMGVAGPRRYHYHDLAAATGEFAADNLLGQGGFGSVYRGHLPSYDGQQQQVAIKKFSSESSSQSRKEFEAEVRIIGRLRHRNLVQLLGWCDSRKALLLVYELVPEGSLDKHIYSDTRVLTWPERYNIILGLGSALHYLHRDWEQRVVHGDIKPSNIMLDSSYNAKLGDFGLARLGDHGAGPQTTDLVKGTMGYIDPEFVNTHRRSTESDVYSFGIVLLEIVSGRAPVNRLDPSFSLLRWVQSLYCQGELRDAADARLRGDADADDEAHLRQMERALVVGLWCTQRDPGERPSITVAMRVLQSEHYKLPVLSLHMYNYKPAGVASTGDDCGVSGTSFSSGIRSAAAVNITTSSSESFADLPVLPHNSTW</sequence>
<evidence type="ECO:0000313" key="23">
    <source>
        <dbReference type="Proteomes" id="UP001497457"/>
    </source>
</evidence>
<dbReference type="PROSITE" id="PS00108">
    <property type="entry name" value="PROTEIN_KINASE_ST"/>
    <property type="match status" value="1"/>
</dbReference>
<keyword evidence="6" id="KW-0723">Serine/threonine-protein kinase</keyword>
<dbReference type="EMBL" id="OZ075131">
    <property type="protein sequence ID" value="CAL4980057.1"/>
    <property type="molecule type" value="Genomic_DNA"/>
</dbReference>
<reference evidence="22 23" key="2">
    <citation type="submission" date="2024-10" db="EMBL/GenBank/DDBJ databases">
        <authorList>
            <person name="Ryan C."/>
        </authorList>
    </citation>
    <scope>NUCLEOTIDE SEQUENCE [LARGE SCALE GENOMIC DNA]</scope>
</reference>
<dbReference type="EC" id="2.7.11.1" evidence="4"/>
<accession>A0ABC9AHS3</accession>
<feature type="region of interest" description="Disordered" evidence="18">
    <location>
        <begin position="340"/>
        <end position="360"/>
    </location>
</feature>
<keyword evidence="8 19" id="KW-0812">Transmembrane</keyword>
<evidence type="ECO:0000256" key="3">
    <source>
        <dbReference type="ARBA" id="ARBA00010217"/>
    </source>
</evidence>
<dbReference type="FunFam" id="3.30.200.20:FF:000168">
    <property type="entry name" value="L-type lectin-domain containing receptor kinase IX.1"/>
    <property type="match status" value="1"/>
</dbReference>
<evidence type="ECO:0000256" key="14">
    <source>
        <dbReference type="ARBA" id="ARBA00022989"/>
    </source>
</evidence>
<dbReference type="Gene3D" id="1.10.510.10">
    <property type="entry name" value="Transferase(Phosphotransferase) domain 1"/>
    <property type="match status" value="1"/>
</dbReference>
<dbReference type="GO" id="GO:0051707">
    <property type="term" value="P:response to other organism"/>
    <property type="evidence" value="ECO:0007669"/>
    <property type="project" value="UniProtKB-ARBA"/>
</dbReference>
<evidence type="ECO:0000256" key="2">
    <source>
        <dbReference type="ARBA" id="ARBA00008536"/>
    </source>
</evidence>
<dbReference type="InterPro" id="IPR050528">
    <property type="entry name" value="L-type_Lectin-RKs"/>
</dbReference>
<keyword evidence="10" id="KW-0430">Lectin</keyword>
<keyword evidence="12" id="KW-0418">Kinase</keyword>
<organism evidence="22 23">
    <name type="scientific">Urochloa decumbens</name>
    <dbReference type="NCBI Taxonomy" id="240449"/>
    <lineage>
        <taxon>Eukaryota</taxon>
        <taxon>Viridiplantae</taxon>
        <taxon>Streptophyta</taxon>
        <taxon>Embryophyta</taxon>
        <taxon>Tracheophyta</taxon>
        <taxon>Spermatophyta</taxon>
        <taxon>Magnoliopsida</taxon>
        <taxon>Liliopsida</taxon>
        <taxon>Poales</taxon>
        <taxon>Poaceae</taxon>
        <taxon>PACMAD clade</taxon>
        <taxon>Panicoideae</taxon>
        <taxon>Panicodae</taxon>
        <taxon>Paniceae</taxon>
        <taxon>Melinidinae</taxon>
        <taxon>Urochloa</taxon>
    </lineage>
</organism>
<evidence type="ECO:0000256" key="13">
    <source>
        <dbReference type="ARBA" id="ARBA00022840"/>
    </source>
</evidence>
<evidence type="ECO:0000256" key="12">
    <source>
        <dbReference type="ARBA" id="ARBA00022777"/>
    </source>
</evidence>
<dbReference type="InterPro" id="IPR008271">
    <property type="entry name" value="Ser/Thr_kinase_AS"/>
</dbReference>
<feature type="binding site" evidence="17">
    <location>
        <position position="415"/>
    </location>
    <ligand>
        <name>ATP</name>
        <dbReference type="ChEBI" id="CHEBI:30616"/>
    </ligand>
</feature>
<evidence type="ECO:0000256" key="8">
    <source>
        <dbReference type="ARBA" id="ARBA00022692"/>
    </source>
</evidence>
<comment type="similarity">
    <text evidence="2">In the N-terminal section; belongs to the leguminous lectin family.</text>
</comment>
<evidence type="ECO:0000256" key="15">
    <source>
        <dbReference type="ARBA" id="ARBA00023136"/>
    </source>
</evidence>
<reference evidence="23" key="1">
    <citation type="submission" date="2024-06" db="EMBL/GenBank/DDBJ databases">
        <authorList>
            <person name="Ryan C."/>
        </authorList>
    </citation>
    <scope>NUCLEOTIDE SEQUENCE [LARGE SCALE GENOMIC DNA]</scope>
</reference>
<dbReference type="PROSITE" id="PS00107">
    <property type="entry name" value="PROTEIN_KINASE_ATP"/>
    <property type="match status" value="1"/>
</dbReference>
<dbReference type="GO" id="GO:0005886">
    <property type="term" value="C:plasma membrane"/>
    <property type="evidence" value="ECO:0007669"/>
    <property type="project" value="UniProtKB-SubCell"/>
</dbReference>
<proteinExistence type="inferred from homology"/>
<keyword evidence="11 17" id="KW-0547">Nucleotide-binding</keyword>
<keyword evidence="15 19" id="KW-0472">Membrane</keyword>
<feature type="domain" description="Protein kinase" evidence="21">
    <location>
        <begin position="382"/>
        <end position="667"/>
    </location>
</feature>
<dbReference type="Pfam" id="PF07714">
    <property type="entry name" value="PK_Tyr_Ser-Thr"/>
    <property type="match status" value="1"/>
</dbReference>
<dbReference type="InterPro" id="IPR011009">
    <property type="entry name" value="Kinase-like_dom_sf"/>
</dbReference>
<evidence type="ECO:0000256" key="16">
    <source>
        <dbReference type="ARBA" id="ARBA00023180"/>
    </source>
</evidence>
<evidence type="ECO:0000256" key="6">
    <source>
        <dbReference type="ARBA" id="ARBA00022527"/>
    </source>
</evidence>
<evidence type="ECO:0000256" key="18">
    <source>
        <dbReference type="SAM" id="MobiDB-lite"/>
    </source>
</evidence>
<evidence type="ECO:0000256" key="1">
    <source>
        <dbReference type="ARBA" id="ARBA00004251"/>
    </source>
</evidence>
<keyword evidence="5" id="KW-1003">Cell membrane</keyword>
<name>A0ABC9AHS3_9POAL</name>
<protein>
    <recommendedName>
        <fullName evidence="4">non-specific serine/threonine protein kinase</fullName>
        <ecNumber evidence="4">2.7.11.1</ecNumber>
    </recommendedName>
</protein>
<evidence type="ECO:0000256" key="9">
    <source>
        <dbReference type="ARBA" id="ARBA00022729"/>
    </source>
</evidence>
<keyword evidence="9 20" id="KW-0732">Signal</keyword>
<evidence type="ECO:0000256" key="10">
    <source>
        <dbReference type="ARBA" id="ARBA00022734"/>
    </source>
</evidence>
<evidence type="ECO:0000259" key="21">
    <source>
        <dbReference type="PROSITE" id="PS50011"/>
    </source>
</evidence>
<dbReference type="SMART" id="SM00220">
    <property type="entry name" value="S_TKc"/>
    <property type="match status" value="1"/>
</dbReference>
<evidence type="ECO:0000256" key="4">
    <source>
        <dbReference type="ARBA" id="ARBA00012513"/>
    </source>
</evidence>
<feature type="chain" id="PRO_5044796627" description="non-specific serine/threonine protein kinase" evidence="20">
    <location>
        <begin position="34"/>
        <end position="728"/>
    </location>
</feature>
<comment type="similarity">
    <text evidence="3">In the C-terminal section; belongs to the protein kinase superfamily. Ser/Thr protein kinase family.</text>
</comment>
<keyword evidence="7" id="KW-0808">Transferase</keyword>
<dbReference type="InterPro" id="IPR000719">
    <property type="entry name" value="Prot_kinase_dom"/>
</dbReference>
<dbReference type="InterPro" id="IPR001220">
    <property type="entry name" value="Legume_lectin_dom"/>
</dbReference>
<dbReference type="SUPFAM" id="SSF56112">
    <property type="entry name" value="Protein kinase-like (PK-like)"/>
    <property type="match status" value="1"/>
</dbReference>
<evidence type="ECO:0000256" key="19">
    <source>
        <dbReference type="SAM" id="Phobius"/>
    </source>
</evidence>
<evidence type="ECO:0000256" key="11">
    <source>
        <dbReference type="ARBA" id="ARBA00022741"/>
    </source>
</evidence>
<dbReference type="Proteomes" id="UP001497457">
    <property type="component" value="Chromosome 21rd"/>
</dbReference>
<evidence type="ECO:0000256" key="7">
    <source>
        <dbReference type="ARBA" id="ARBA00022679"/>
    </source>
</evidence>
<evidence type="ECO:0000313" key="22">
    <source>
        <dbReference type="EMBL" id="CAL4980057.1"/>
    </source>
</evidence>
<keyword evidence="13 17" id="KW-0067">ATP-binding</keyword>
<dbReference type="GO" id="GO:0004674">
    <property type="term" value="F:protein serine/threonine kinase activity"/>
    <property type="evidence" value="ECO:0007669"/>
    <property type="project" value="UniProtKB-KW"/>
</dbReference>
<dbReference type="InterPro" id="IPR017441">
    <property type="entry name" value="Protein_kinase_ATP_BS"/>
</dbReference>
<dbReference type="CDD" id="cd06899">
    <property type="entry name" value="lectin_legume_LecRK_Arcelin_ConA"/>
    <property type="match status" value="1"/>
</dbReference>
<keyword evidence="14 19" id="KW-1133">Transmembrane helix</keyword>
<keyword evidence="23" id="KW-1185">Reference proteome</keyword>
<dbReference type="FunFam" id="1.10.510.10:FF:000522">
    <property type="entry name" value="L-type lectin-domain containing receptor kinase IX.1"/>
    <property type="match status" value="1"/>
</dbReference>
<gene>
    <name evidence="22" type="ORF">URODEC1_LOCUS55483</name>
</gene>
<dbReference type="CDD" id="cd14066">
    <property type="entry name" value="STKc_IRAK"/>
    <property type="match status" value="1"/>
</dbReference>
<dbReference type="InterPro" id="IPR001245">
    <property type="entry name" value="Ser-Thr/Tyr_kinase_cat_dom"/>
</dbReference>
<dbReference type="InterPro" id="IPR013320">
    <property type="entry name" value="ConA-like_dom_sf"/>
</dbReference>
<dbReference type="GO" id="GO:0005524">
    <property type="term" value="F:ATP binding"/>
    <property type="evidence" value="ECO:0007669"/>
    <property type="project" value="UniProtKB-UniRule"/>
</dbReference>
<keyword evidence="16" id="KW-0325">Glycoprotein</keyword>
<dbReference type="AlphaFoldDB" id="A0ABC9AHS3"/>
<feature type="signal peptide" evidence="20">
    <location>
        <begin position="1"/>
        <end position="33"/>
    </location>
</feature>
<dbReference type="PANTHER" id="PTHR27007">
    <property type="match status" value="1"/>
</dbReference>
<dbReference type="Gene3D" id="3.30.200.20">
    <property type="entry name" value="Phosphorylase Kinase, domain 1"/>
    <property type="match status" value="1"/>
</dbReference>
<dbReference type="PROSITE" id="PS00307">
    <property type="entry name" value="LECTIN_LEGUME_BETA"/>
    <property type="match status" value="1"/>
</dbReference>
<dbReference type="GO" id="GO:0006952">
    <property type="term" value="P:defense response"/>
    <property type="evidence" value="ECO:0007669"/>
    <property type="project" value="UniProtKB-ARBA"/>
</dbReference>
<evidence type="ECO:0000256" key="5">
    <source>
        <dbReference type="ARBA" id="ARBA00022475"/>
    </source>
</evidence>
<feature type="compositionally biased region" description="Acidic residues" evidence="18">
    <location>
        <begin position="349"/>
        <end position="360"/>
    </location>
</feature>